<organism evidence="2 3">
    <name type="scientific">Candidatus Thiodiazotropha endolucinida</name>
    <dbReference type="NCBI Taxonomy" id="1655433"/>
    <lineage>
        <taxon>Bacteria</taxon>
        <taxon>Pseudomonadati</taxon>
        <taxon>Pseudomonadota</taxon>
        <taxon>Gammaproteobacteria</taxon>
        <taxon>Chromatiales</taxon>
        <taxon>Sedimenticolaceae</taxon>
        <taxon>Candidatus Thiodiazotropha</taxon>
    </lineage>
</organism>
<feature type="domain" description="Transposase IS200-like" evidence="1">
    <location>
        <begin position="12"/>
        <end position="187"/>
    </location>
</feature>
<sequence length="331" mass="38707">MPKPRKALVLLEETPYYHCVSRCVRRAHLCGVDSHTGKSYEHRRQWIVDRMKQLTDVFAIDICAYAVMSNHYHVILHVDTQCTAEWSEQEVIARWERLFSLPVIVQRYHSQDTITCAERETVSELLTKWRKRLHDISWFMRCLNEPIARQANKEDGCSGRYWEGRYKSQALLDEKALMACMAYVDLNPIRAGLAQTPEQSEYTSIAERTDQLARDQAYSDKKETPQGLAPFIGHPRQDMPEGLPFRLSDYLALVDWTGRAILENKRGYIPENQPPILERLKIEPKHWLYMTQHFESRFKGLVGMSHRLTAACRRMEYRRTPNLGAVRLLLT</sequence>
<dbReference type="PANTHER" id="PTHR34322">
    <property type="entry name" value="TRANSPOSASE, Y1_TNP DOMAIN-CONTAINING"/>
    <property type="match status" value="1"/>
</dbReference>
<protein>
    <recommendedName>
        <fullName evidence="1">Transposase IS200-like domain-containing protein</fullName>
    </recommendedName>
</protein>
<dbReference type="SMART" id="SM01321">
    <property type="entry name" value="Y1_Tnp"/>
    <property type="match status" value="1"/>
</dbReference>
<dbReference type="RefSeq" id="WP_069128458.1">
    <property type="nucleotide sequence ID" value="NZ_MARB01000046.1"/>
</dbReference>
<dbReference type="GO" id="GO:0006313">
    <property type="term" value="P:DNA transposition"/>
    <property type="evidence" value="ECO:0007669"/>
    <property type="project" value="InterPro"/>
</dbReference>
<dbReference type="InterPro" id="IPR002686">
    <property type="entry name" value="Transposase_17"/>
</dbReference>
<accession>A0A7Z0VI46</accession>
<keyword evidence="3" id="KW-1185">Reference proteome</keyword>
<dbReference type="OrthoDB" id="9814067at2"/>
<evidence type="ECO:0000313" key="3">
    <source>
        <dbReference type="Proteomes" id="UP000094769"/>
    </source>
</evidence>
<dbReference type="InterPro" id="IPR036515">
    <property type="entry name" value="Transposase_17_sf"/>
</dbReference>
<evidence type="ECO:0000313" key="2">
    <source>
        <dbReference type="EMBL" id="ODJ85609.1"/>
    </source>
</evidence>
<name>A0A7Z0VI46_9GAMM</name>
<dbReference type="SUPFAM" id="SSF143422">
    <property type="entry name" value="Transposase IS200-like"/>
    <property type="match status" value="1"/>
</dbReference>
<dbReference type="Gene3D" id="3.30.70.1290">
    <property type="entry name" value="Transposase IS200-like"/>
    <property type="match status" value="1"/>
</dbReference>
<evidence type="ECO:0000259" key="1">
    <source>
        <dbReference type="SMART" id="SM01321"/>
    </source>
</evidence>
<dbReference type="PANTHER" id="PTHR34322:SF2">
    <property type="entry name" value="TRANSPOSASE IS200-LIKE DOMAIN-CONTAINING PROTEIN"/>
    <property type="match status" value="1"/>
</dbReference>
<dbReference type="EMBL" id="MARB01000046">
    <property type="protein sequence ID" value="ODJ85609.1"/>
    <property type="molecule type" value="Genomic_DNA"/>
</dbReference>
<gene>
    <name evidence="2" type="ORF">CODIS_41750</name>
</gene>
<comment type="caution">
    <text evidence="2">The sequence shown here is derived from an EMBL/GenBank/DDBJ whole genome shotgun (WGS) entry which is preliminary data.</text>
</comment>
<dbReference type="Proteomes" id="UP000094769">
    <property type="component" value="Unassembled WGS sequence"/>
</dbReference>
<dbReference type="GO" id="GO:0003677">
    <property type="term" value="F:DNA binding"/>
    <property type="evidence" value="ECO:0007669"/>
    <property type="project" value="InterPro"/>
</dbReference>
<proteinExistence type="predicted"/>
<reference evidence="2 3" key="1">
    <citation type="submission" date="2016-06" db="EMBL/GenBank/DDBJ databases">
        <title>Genome sequence of endosymbiont of Candidatus Endolucinida thiodiazotropha.</title>
        <authorList>
            <person name="Poehlein A."/>
            <person name="Koenig S."/>
            <person name="Heiden S.E."/>
            <person name="Thuermer A."/>
            <person name="Voget S."/>
            <person name="Daniel R."/>
            <person name="Markert S."/>
            <person name="Gros O."/>
            <person name="Schweder T."/>
        </authorList>
    </citation>
    <scope>NUCLEOTIDE SEQUENCE [LARGE SCALE GENOMIC DNA]</scope>
    <source>
        <strain evidence="2 3">COS</strain>
    </source>
</reference>
<dbReference type="GO" id="GO:0004803">
    <property type="term" value="F:transposase activity"/>
    <property type="evidence" value="ECO:0007669"/>
    <property type="project" value="InterPro"/>
</dbReference>
<dbReference type="AlphaFoldDB" id="A0A7Z0VI46"/>